<feature type="domain" description="HD-GYP" evidence="1">
    <location>
        <begin position="10"/>
        <end position="203"/>
    </location>
</feature>
<gene>
    <name evidence="2" type="ordered locus">Slip_1793</name>
</gene>
<evidence type="ECO:0000313" key="3">
    <source>
        <dbReference type="Proteomes" id="UP000000378"/>
    </source>
</evidence>
<dbReference type="HOGENOM" id="CLU_000445_92_3_9"/>
<reference evidence="3" key="1">
    <citation type="journal article" date="2010" name="Stand. Genomic Sci.">
        <title>Complete genome sequence of Syntrophothermus lipocalidus type strain (TGB-C1T).</title>
        <authorList>
            <consortium name="US DOE Joint Genome Institute (JGI-PGF)"/>
            <person name="Djao O."/>
            <person name="Zhang X."/>
            <person name="Lucas S."/>
            <person name="Lapidus A."/>
            <person name="Glavina Del Rio T."/>
            <person name="Nolan M."/>
            <person name="Tice H."/>
            <person name="Cheng J."/>
            <person name="Han C."/>
            <person name="Tapia R."/>
            <person name="Goodwin L."/>
            <person name="Pitluck S."/>
            <person name="Liolios K."/>
            <person name="Ivanova N."/>
            <person name="Mavromatis K."/>
            <person name="Mikhailova N."/>
            <person name="Ovchinnikova G."/>
            <person name="Pati A."/>
            <person name="Brambilla E."/>
            <person name="Chen A."/>
            <person name="Palaniappan K."/>
            <person name="Land M."/>
            <person name="Hauser L."/>
            <person name="Chang Y."/>
            <person name="Jeffries C."/>
            <person name="Rohde M."/>
            <person name="Sikorski J."/>
            <person name="Spring S."/>
            <person name="Goker M."/>
            <person name="Detter J."/>
            <person name="Woyke T."/>
            <person name="Bristow J."/>
            <person name="Eisen J."/>
            <person name="Markowitz V."/>
            <person name="Hugenholtz P."/>
            <person name="Kyrpides N."/>
            <person name="Klenk H."/>
        </authorList>
    </citation>
    <scope>NUCLEOTIDE SEQUENCE [LARGE SCALE GENOMIC DNA]</scope>
    <source>
        <strain evidence="3">DSM 12680 / TGB-C1</strain>
    </source>
</reference>
<dbReference type="PROSITE" id="PS51832">
    <property type="entry name" value="HD_GYP"/>
    <property type="match status" value="1"/>
</dbReference>
<accession>D7CPB3</accession>
<dbReference type="Pfam" id="PF13487">
    <property type="entry name" value="HD_5"/>
    <property type="match status" value="1"/>
</dbReference>
<dbReference type="AlphaFoldDB" id="D7CPB3"/>
<dbReference type="InterPro" id="IPR003607">
    <property type="entry name" value="HD/PDEase_dom"/>
</dbReference>
<dbReference type="SUPFAM" id="SSF109604">
    <property type="entry name" value="HD-domain/PDEase-like"/>
    <property type="match status" value="1"/>
</dbReference>
<dbReference type="CDD" id="cd00077">
    <property type="entry name" value="HDc"/>
    <property type="match status" value="1"/>
</dbReference>
<dbReference type="Gene3D" id="1.10.3210.10">
    <property type="entry name" value="Hypothetical protein af1432"/>
    <property type="match status" value="1"/>
</dbReference>
<organism evidence="2 3">
    <name type="scientific">Syntrophothermus lipocalidus (strain DSM 12680 / TGB-C1)</name>
    <dbReference type="NCBI Taxonomy" id="643648"/>
    <lineage>
        <taxon>Bacteria</taxon>
        <taxon>Bacillati</taxon>
        <taxon>Bacillota</taxon>
        <taxon>Clostridia</taxon>
        <taxon>Eubacteriales</taxon>
        <taxon>Syntrophomonadaceae</taxon>
        <taxon>Syntrophothermus</taxon>
    </lineage>
</organism>
<dbReference type="EMBL" id="CP002048">
    <property type="protein sequence ID" value="ADI02548.1"/>
    <property type="molecule type" value="Genomic_DNA"/>
</dbReference>
<proteinExistence type="predicted"/>
<reference evidence="2 3" key="2">
    <citation type="journal article" date="2010" name="Stand. Genomic Sci.">
        <title>Complete genome sequence of Syntrophothermus lipocalidus type strain (TGB-C1).</title>
        <authorList>
            <person name="Djao O.D."/>
            <person name="Zhang X."/>
            <person name="Lucas S."/>
            <person name="Lapidus A."/>
            <person name="Del Rio T.G."/>
            <person name="Nolan M."/>
            <person name="Tice H."/>
            <person name="Cheng J.F."/>
            <person name="Han C."/>
            <person name="Tapia R."/>
            <person name="Goodwin L."/>
            <person name="Pitluck S."/>
            <person name="Liolios K."/>
            <person name="Ivanova N."/>
            <person name="Mavromatis K."/>
            <person name="Mikhailova N."/>
            <person name="Ovchinnikova G."/>
            <person name="Pati A."/>
            <person name="Brambilla E."/>
            <person name="Chen A."/>
            <person name="Palaniappan K."/>
            <person name="Land M."/>
            <person name="Hauser L."/>
            <person name="Chang Y.J."/>
            <person name="Jeffries C.D."/>
            <person name="Rohde M."/>
            <person name="Sikorski J."/>
            <person name="Spring S."/>
            <person name="Goker M."/>
            <person name="Detter J.C."/>
            <person name="Woyke T."/>
            <person name="Bristow J."/>
            <person name="Eisen J.A."/>
            <person name="Markowitz V."/>
            <person name="Hugenholtz P."/>
            <person name="Kyrpides N.C."/>
            <person name="Klenk H.P."/>
        </authorList>
    </citation>
    <scope>NUCLEOTIDE SEQUENCE [LARGE SCALE GENOMIC DNA]</scope>
    <source>
        <strain evidence="3">DSM 12680 / TGB-C1</strain>
    </source>
</reference>
<sequence length="203" mass="23120">MLNNRVFDGVSARILVKTRRCQKKLWQYDPDTYLHCQKVAQVSYFLSHLLRLPSDAAQYVYLGALIHDLGKTAIPKIVLHKTGALTPEERAMMQRHPSLGREIALSIMKNVPETEKQVVLDVVEFHHERVDGKGYPYGMSGTEIPLAARIVAVADALDAMVSYRSYRSKPKNVKQALEELKHNSGYQFDRKVVGKLVEFFTTY</sequence>
<dbReference type="Proteomes" id="UP000000378">
    <property type="component" value="Chromosome"/>
</dbReference>
<dbReference type="eggNOG" id="COG2206">
    <property type="taxonomic scope" value="Bacteria"/>
</dbReference>
<dbReference type="SMART" id="SM00471">
    <property type="entry name" value="HDc"/>
    <property type="match status" value="1"/>
</dbReference>
<protein>
    <submittedName>
        <fullName evidence="2">Metal dependent phosphohydrolase</fullName>
    </submittedName>
</protein>
<name>D7CPB3_SYNLT</name>
<dbReference type="KEGG" id="slp:Slip_1793"/>
<dbReference type="InterPro" id="IPR037522">
    <property type="entry name" value="HD_GYP_dom"/>
</dbReference>
<evidence type="ECO:0000259" key="1">
    <source>
        <dbReference type="PROSITE" id="PS51832"/>
    </source>
</evidence>
<dbReference type="STRING" id="643648.Slip_1793"/>
<evidence type="ECO:0000313" key="2">
    <source>
        <dbReference type="EMBL" id="ADI02548.1"/>
    </source>
</evidence>
<dbReference type="OrthoDB" id="9804747at2"/>
<keyword evidence="3" id="KW-1185">Reference proteome</keyword>
<dbReference type="RefSeq" id="WP_013175950.1">
    <property type="nucleotide sequence ID" value="NC_014220.1"/>
</dbReference>
<dbReference type="PANTHER" id="PTHR43155:SF2">
    <property type="entry name" value="CYCLIC DI-GMP PHOSPHODIESTERASE PA4108"/>
    <property type="match status" value="1"/>
</dbReference>
<dbReference type="PANTHER" id="PTHR43155">
    <property type="entry name" value="CYCLIC DI-GMP PHOSPHODIESTERASE PA4108-RELATED"/>
    <property type="match status" value="1"/>
</dbReference>